<dbReference type="GO" id="GO:0033281">
    <property type="term" value="C:TAT protein transport complex"/>
    <property type="evidence" value="ECO:0007669"/>
    <property type="project" value="UniProtKB-UniRule"/>
</dbReference>
<comment type="subunit">
    <text evidence="9">Forms a complex with TatC.</text>
</comment>
<keyword evidence="5 9" id="KW-0653">Protein transport</keyword>
<evidence type="ECO:0000256" key="7">
    <source>
        <dbReference type="ARBA" id="ARBA00023010"/>
    </source>
</evidence>
<evidence type="ECO:0000313" key="10">
    <source>
        <dbReference type="EMBL" id="KKP46365.1"/>
    </source>
</evidence>
<gene>
    <name evidence="9" type="primary">tatA</name>
    <name evidence="10" type="ORF">UR38_C0011G0015</name>
</gene>
<comment type="caution">
    <text evidence="10">The sequence shown here is derived from an EMBL/GenBank/DDBJ whole genome shotgun (WGS) entry which is preliminary data.</text>
</comment>
<keyword evidence="4 9" id="KW-0812">Transmembrane</keyword>
<dbReference type="AlphaFoldDB" id="A0A0G0C549"/>
<comment type="similarity">
    <text evidence="9">Belongs to the TatA/E family.</text>
</comment>
<dbReference type="GO" id="GO:0043953">
    <property type="term" value="P:protein transport by the Tat complex"/>
    <property type="evidence" value="ECO:0007669"/>
    <property type="project" value="UniProtKB-UniRule"/>
</dbReference>
<protein>
    <recommendedName>
        <fullName evidence="9">Sec-independent protein translocase protein TatA</fullName>
    </recommendedName>
</protein>
<evidence type="ECO:0000256" key="3">
    <source>
        <dbReference type="ARBA" id="ARBA00022475"/>
    </source>
</evidence>
<dbReference type="Proteomes" id="UP000033995">
    <property type="component" value="Unassembled WGS sequence"/>
</dbReference>
<dbReference type="PANTHER" id="PTHR42982">
    <property type="entry name" value="SEC-INDEPENDENT PROTEIN TRANSLOCASE PROTEIN TATA"/>
    <property type="match status" value="1"/>
</dbReference>
<keyword evidence="6 9" id="KW-1133">Transmembrane helix</keyword>
<proteinExistence type="inferred from homology"/>
<organism evidence="10 11">
    <name type="scientific">Candidatus Woesebacteria bacterium GW2011_GWA2_33_28</name>
    <dbReference type="NCBI Taxonomy" id="1618561"/>
    <lineage>
        <taxon>Bacteria</taxon>
        <taxon>Candidatus Woeseibacteriota</taxon>
    </lineage>
</organism>
<dbReference type="InterPro" id="IPR003369">
    <property type="entry name" value="TatA/B/E"/>
</dbReference>
<evidence type="ECO:0000256" key="4">
    <source>
        <dbReference type="ARBA" id="ARBA00022692"/>
    </source>
</evidence>
<dbReference type="Pfam" id="PF02416">
    <property type="entry name" value="TatA_B_E"/>
    <property type="match status" value="1"/>
</dbReference>
<keyword evidence="7 9" id="KW-0811">Translocation</keyword>
<keyword evidence="3 9" id="KW-1003">Cell membrane</keyword>
<evidence type="ECO:0000256" key="2">
    <source>
        <dbReference type="ARBA" id="ARBA00022448"/>
    </source>
</evidence>
<comment type="function">
    <text evidence="9">Part of the twin-arginine translocation (Tat) system that transports large folded proteins containing a characteristic twin-arginine motif in their signal peptide across membranes. TatA could form the protein-conducting channel of the Tat system.</text>
</comment>
<evidence type="ECO:0000313" key="11">
    <source>
        <dbReference type="Proteomes" id="UP000033995"/>
    </source>
</evidence>
<dbReference type="PANTHER" id="PTHR42982:SF1">
    <property type="entry name" value="SEC-INDEPENDENT PROTEIN TRANSLOCASE PROTEIN TATA"/>
    <property type="match status" value="1"/>
</dbReference>
<accession>A0A0G0C549</accession>
<feature type="transmembrane region" description="Helical" evidence="9">
    <location>
        <begin position="6"/>
        <end position="23"/>
    </location>
</feature>
<evidence type="ECO:0000256" key="6">
    <source>
        <dbReference type="ARBA" id="ARBA00022989"/>
    </source>
</evidence>
<reference evidence="10 11" key="1">
    <citation type="journal article" date="2015" name="Nature">
        <title>rRNA introns, odd ribosomes, and small enigmatic genomes across a large radiation of phyla.</title>
        <authorList>
            <person name="Brown C.T."/>
            <person name="Hug L.A."/>
            <person name="Thomas B.C."/>
            <person name="Sharon I."/>
            <person name="Castelle C.J."/>
            <person name="Singh A."/>
            <person name="Wilkins M.J."/>
            <person name="Williams K.H."/>
            <person name="Banfield J.F."/>
        </authorList>
    </citation>
    <scope>NUCLEOTIDE SEQUENCE [LARGE SCALE GENOMIC DNA]</scope>
</reference>
<dbReference type="GO" id="GO:0008320">
    <property type="term" value="F:protein transmembrane transporter activity"/>
    <property type="evidence" value="ECO:0007669"/>
    <property type="project" value="UniProtKB-UniRule"/>
</dbReference>
<dbReference type="InterPro" id="IPR006312">
    <property type="entry name" value="TatA/E"/>
</dbReference>
<comment type="subcellular location">
    <subcellularLocation>
        <location evidence="1 9">Cell membrane</location>
        <topology evidence="1 9">Single-pass membrane protein</topology>
    </subcellularLocation>
</comment>
<keyword evidence="8 9" id="KW-0472">Membrane</keyword>
<name>A0A0G0C549_9BACT</name>
<dbReference type="NCBIfam" id="TIGR01411">
    <property type="entry name" value="tatAE"/>
    <property type="match status" value="1"/>
</dbReference>
<sequence>MLKNIGATEIIVIAVLLLVFFGGKKLPELAKGIGDSIKEFKNAVKGK</sequence>
<evidence type="ECO:0000256" key="5">
    <source>
        <dbReference type="ARBA" id="ARBA00022927"/>
    </source>
</evidence>
<evidence type="ECO:0000256" key="9">
    <source>
        <dbReference type="HAMAP-Rule" id="MF_00236"/>
    </source>
</evidence>
<dbReference type="EMBL" id="LBOZ01000011">
    <property type="protein sequence ID" value="KKP46365.1"/>
    <property type="molecule type" value="Genomic_DNA"/>
</dbReference>
<evidence type="ECO:0000256" key="8">
    <source>
        <dbReference type="ARBA" id="ARBA00023136"/>
    </source>
</evidence>
<dbReference type="Gene3D" id="1.20.5.3310">
    <property type="match status" value="1"/>
</dbReference>
<keyword evidence="2 9" id="KW-0813">Transport</keyword>
<evidence type="ECO:0000256" key="1">
    <source>
        <dbReference type="ARBA" id="ARBA00004162"/>
    </source>
</evidence>
<dbReference type="HAMAP" id="MF_00236">
    <property type="entry name" value="TatA_E"/>
    <property type="match status" value="1"/>
</dbReference>